<comment type="subcellular location">
    <subcellularLocation>
        <location evidence="1">Nucleus</location>
    </subcellularLocation>
</comment>
<evidence type="ECO:0000256" key="7">
    <source>
        <dbReference type="SAM" id="MobiDB-lite"/>
    </source>
</evidence>
<accession>A0A6G1I5Y3</accession>
<dbReference type="Gene3D" id="4.10.240.10">
    <property type="entry name" value="Zn(2)-C6 fungal-type DNA-binding domain"/>
    <property type="match status" value="1"/>
</dbReference>
<evidence type="ECO:0000256" key="5">
    <source>
        <dbReference type="ARBA" id="ARBA00023163"/>
    </source>
</evidence>
<dbReference type="InterPro" id="IPR050815">
    <property type="entry name" value="TF_fung"/>
</dbReference>
<evidence type="ECO:0000313" key="9">
    <source>
        <dbReference type="EMBL" id="KAF2403672.1"/>
    </source>
</evidence>
<keyword evidence="3" id="KW-0805">Transcription regulation</keyword>
<dbReference type="GO" id="GO:0003677">
    <property type="term" value="F:DNA binding"/>
    <property type="evidence" value="ECO:0007669"/>
    <property type="project" value="InterPro"/>
</dbReference>
<feature type="compositionally biased region" description="Low complexity" evidence="7">
    <location>
        <begin position="87"/>
        <end position="96"/>
    </location>
</feature>
<evidence type="ECO:0000256" key="3">
    <source>
        <dbReference type="ARBA" id="ARBA00023015"/>
    </source>
</evidence>
<evidence type="ECO:0000256" key="6">
    <source>
        <dbReference type="ARBA" id="ARBA00023242"/>
    </source>
</evidence>
<dbReference type="EMBL" id="ML996689">
    <property type="protein sequence ID" value="KAF2403672.1"/>
    <property type="molecule type" value="Genomic_DNA"/>
</dbReference>
<feature type="domain" description="Zn(2)-C6 fungal-type" evidence="8">
    <location>
        <begin position="147"/>
        <end position="177"/>
    </location>
</feature>
<evidence type="ECO:0000256" key="2">
    <source>
        <dbReference type="ARBA" id="ARBA00022723"/>
    </source>
</evidence>
<dbReference type="CDD" id="cd00067">
    <property type="entry name" value="GAL4"/>
    <property type="match status" value="1"/>
</dbReference>
<dbReference type="Proteomes" id="UP000799640">
    <property type="component" value="Unassembled WGS sequence"/>
</dbReference>
<feature type="region of interest" description="Disordered" evidence="7">
    <location>
        <begin position="797"/>
        <end position="820"/>
    </location>
</feature>
<feature type="compositionally biased region" description="Polar residues" evidence="7">
    <location>
        <begin position="1"/>
        <end position="18"/>
    </location>
</feature>
<dbReference type="GO" id="GO:0000981">
    <property type="term" value="F:DNA-binding transcription factor activity, RNA polymerase II-specific"/>
    <property type="evidence" value="ECO:0007669"/>
    <property type="project" value="InterPro"/>
</dbReference>
<feature type="region of interest" description="Disordered" evidence="7">
    <location>
        <begin position="751"/>
        <end position="770"/>
    </location>
</feature>
<feature type="region of interest" description="Disordered" evidence="7">
    <location>
        <begin position="1"/>
        <end position="136"/>
    </location>
</feature>
<sequence>MPPTTTHPASAYTPSPTSADARHPPPFPISTPRSPRTDMRPSPTDPEPTSPYDFPLGFIPQSFPPFVPFEARANPPQPATSGYMPQRRASGSSGADSRAREMVTPESGAYGDENGGERKKDVGGGEVPPWSELKTKAGKERKRLPLACIACRRKKIRCSGEKPACKHCLRSRIPCVYKVTTRKAAPRTDYMAMLDKRLKRMEERVIKLIPKGNEAVIASVPRAVLKPAPAGSAKSPGRKRAADEAFGHEGELDAWAKGRPNGKELPIKGQDSDEKRLLVEGAEALPSKEIQMHLAEVYFEYVYGQAYPLLHKPSFLRKLAAGTVPPVLILAVCAIAARFSDHPAVRTEPAFLRGENWASVAREIALKRYDTPNITILLVYILLGLHEFGTCQGGRSWMFGGMAQRMAFALQLHMDLDHKSWDRGKKDQTRLTPTDREIRRRTMWSCYLMDRFNSSGTDRPMQMADEFVNIPLPIKESYFQMEVSGPTETLEGKVLYPAEPDAGELVDARENMGAAAYIIRLVSLWGRVVRYWNLGGREAEDRPIWATDSEYHALRKAILEFRDTLPESLRYNADNLRNHTTDRVANQFIFMHLVYNQLVLFMSRFSLPLSGRGRIPADMPADFLKSSAHAALDAANQISALIKEATEHAVTAPFAGYCAFYSSTVHIYGVFSKNAKLEMVAKQNLAHNVRYLSKMKKYWGMFHFVAENLKDLYRQHADAAHRGSAAAAAAAGKQEQIFQYGDWFDRYPHGVSQTDYEDPASDQKLEPGGDAVLGEKSALQSVEEFFATLEPPVLPTARRGGAKKAKVQSKGGKTSAGDGAVANMRDGQASEVPLQSPVPFDGFDQSLLPYQTDPAYGNYFTMAAPGLPQAAMLSQLDRHMVLASYAGMDPASAAAISNTMSTAGGVEGGVGIGMPGVQQQQQQQQPVDLWNIGNVDLSVFGSAGMGFGGANGWSDPSTAWFMPWNLAPPENPRGEEFGDAAFGRMGYGGFGGVGIVERMQGNNRTGGGVFDDTKTQ</sequence>
<dbReference type="SUPFAM" id="SSF57701">
    <property type="entry name" value="Zn2/Cys6 DNA-binding domain"/>
    <property type="match status" value="1"/>
</dbReference>
<evidence type="ECO:0000259" key="8">
    <source>
        <dbReference type="PROSITE" id="PS50048"/>
    </source>
</evidence>
<dbReference type="SMART" id="SM00066">
    <property type="entry name" value="GAL4"/>
    <property type="match status" value="1"/>
</dbReference>
<name>A0A6G1I5Y3_9PEZI</name>
<dbReference type="OrthoDB" id="39175at2759"/>
<keyword evidence="4" id="KW-0843">Virulence</keyword>
<dbReference type="PANTHER" id="PTHR47338">
    <property type="entry name" value="ZN(II)2CYS6 TRANSCRIPTION FACTOR (EUROFUNG)-RELATED"/>
    <property type="match status" value="1"/>
</dbReference>
<dbReference type="GO" id="GO:0006351">
    <property type="term" value="P:DNA-templated transcription"/>
    <property type="evidence" value="ECO:0007669"/>
    <property type="project" value="InterPro"/>
</dbReference>
<keyword evidence="6" id="KW-0539">Nucleus</keyword>
<dbReference type="PANTHER" id="PTHR47338:SF27">
    <property type="entry name" value="ZN(II)2CYS6 TRANSCRIPTION FACTOR (EUROFUNG)"/>
    <property type="match status" value="1"/>
</dbReference>
<keyword evidence="2" id="KW-0479">Metal-binding</keyword>
<evidence type="ECO:0000256" key="1">
    <source>
        <dbReference type="ARBA" id="ARBA00004123"/>
    </source>
</evidence>
<reference evidence="9" key="1">
    <citation type="journal article" date="2020" name="Stud. Mycol.">
        <title>101 Dothideomycetes genomes: a test case for predicting lifestyles and emergence of pathogens.</title>
        <authorList>
            <person name="Haridas S."/>
            <person name="Albert R."/>
            <person name="Binder M."/>
            <person name="Bloem J."/>
            <person name="Labutti K."/>
            <person name="Salamov A."/>
            <person name="Andreopoulos B."/>
            <person name="Baker S."/>
            <person name="Barry K."/>
            <person name="Bills G."/>
            <person name="Bluhm B."/>
            <person name="Cannon C."/>
            <person name="Castanera R."/>
            <person name="Culley D."/>
            <person name="Daum C."/>
            <person name="Ezra D."/>
            <person name="Gonzalez J."/>
            <person name="Henrissat B."/>
            <person name="Kuo A."/>
            <person name="Liang C."/>
            <person name="Lipzen A."/>
            <person name="Lutzoni F."/>
            <person name="Magnuson J."/>
            <person name="Mondo S."/>
            <person name="Nolan M."/>
            <person name="Ohm R."/>
            <person name="Pangilinan J."/>
            <person name="Park H.-J."/>
            <person name="Ramirez L."/>
            <person name="Alfaro M."/>
            <person name="Sun H."/>
            <person name="Tritt A."/>
            <person name="Yoshinaga Y."/>
            <person name="Zwiers L.-H."/>
            <person name="Turgeon B."/>
            <person name="Goodwin S."/>
            <person name="Spatafora J."/>
            <person name="Crous P."/>
            <person name="Grigoriev I."/>
        </authorList>
    </citation>
    <scope>NUCLEOTIDE SEQUENCE</scope>
    <source>
        <strain evidence="9">CBS 262.69</strain>
    </source>
</reference>
<dbReference type="CDD" id="cd12148">
    <property type="entry name" value="fungal_TF_MHR"/>
    <property type="match status" value="1"/>
</dbReference>
<evidence type="ECO:0000256" key="4">
    <source>
        <dbReference type="ARBA" id="ARBA00023026"/>
    </source>
</evidence>
<organism evidence="9 10">
    <name type="scientific">Trichodelitschia bisporula</name>
    <dbReference type="NCBI Taxonomy" id="703511"/>
    <lineage>
        <taxon>Eukaryota</taxon>
        <taxon>Fungi</taxon>
        <taxon>Dikarya</taxon>
        <taxon>Ascomycota</taxon>
        <taxon>Pezizomycotina</taxon>
        <taxon>Dothideomycetes</taxon>
        <taxon>Dothideomycetes incertae sedis</taxon>
        <taxon>Phaeotrichales</taxon>
        <taxon>Phaeotrichaceae</taxon>
        <taxon>Trichodelitschia</taxon>
    </lineage>
</organism>
<keyword evidence="10" id="KW-1185">Reference proteome</keyword>
<proteinExistence type="predicted"/>
<dbReference type="InterPro" id="IPR036864">
    <property type="entry name" value="Zn2-C6_fun-type_DNA-bd_sf"/>
</dbReference>
<dbReference type="GO" id="GO:0005634">
    <property type="term" value="C:nucleus"/>
    <property type="evidence" value="ECO:0007669"/>
    <property type="project" value="UniProtKB-SubCell"/>
</dbReference>
<dbReference type="Pfam" id="PF04082">
    <property type="entry name" value="Fungal_trans"/>
    <property type="match status" value="1"/>
</dbReference>
<protein>
    <recommendedName>
        <fullName evidence="8">Zn(2)-C6 fungal-type domain-containing protein</fullName>
    </recommendedName>
</protein>
<keyword evidence="5" id="KW-0804">Transcription</keyword>
<gene>
    <name evidence="9" type="ORF">EJ06DRAFT_527274</name>
</gene>
<dbReference type="PROSITE" id="PS00463">
    <property type="entry name" value="ZN2_CY6_FUNGAL_1"/>
    <property type="match status" value="1"/>
</dbReference>
<dbReference type="AlphaFoldDB" id="A0A6G1I5Y3"/>
<dbReference type="InterPro" id="IPR007219">
    <property type="entry name" value="XnlR_reg_dom"/>
</dbReference>
<dbReference type="PRINTS" id="PR00755">
    <property type="entry name" value="AFLATOXINBRP"/>
</dbReference>
<dbReference type="SMART" id="SM00906">
    <property type="entry name" value="Fungal_trans"/>
    <property type="match status" value="1"/>
</dbReference>
<dbReference type="PROSITE" id="PS50048">
    <property type="entry name" value="ZN2_CY6_FUNGAL_2"/>
    <property type="match status" value="1"/>
</dbReference>
<dbReference type="GO" id="GO:0008270">
    <property type="term" value="F:zinc ion binding"/>
    <property type="evidence" value="ECO:0007669"/>
    <property type="project" value="InterPro"/>
</dbReference>
<dbReference type="InterPro" id="IPR001138">
    <property type="entry name" value="Zn2Cys6_DnaBD"/>
</dbReference>
<dbReference type="Pfam" id="PF00172">
    <property type="entry name" value="Zn_clus"/>
    <property type="match status" value="1"/>
</dbReference>
<evidence type="ECO:0000313" key="10">
    <source>
        <dbReference type="Proteomes" id="UP000799640"/>
    </source>
</evidence>